<dbReference type="InterPro" id="IPR036770">
    <property type="entry name" value="Ankyrin_rpt-contain_sf"/>
</dbReference>
<evidence type="ECO:0000256" key="3">
    <source>
        <dbReference type="PROSITE-ProRule" id="PRU00023"/>
    </source>
</evidence>
<keyword evidence="2 3" id="KW-0040">ANK repeat</keyword>
<dbReference type="OrthoDB" id="6846267at2759"/>
<dbReference type="PANTHER" id="PTHR24173">
    <property type="entry name" value="ANKYRIN REPEAT CONTAINING"/>
    <property type="match status" value="1"/>
</dbReference>
<dbReference type="AlphaFoldDB" id="A0A5N7C5J0"/>
<accession>A0A5N7C5J0</accession>
<organism evidence="4">
    <name type="scientific">Petromyces alliaceus</name>
    <name type="common">Aspergillus alliaceus</name>
    <dbReference type="NCBI Taxonomy" id="209559"/>
    <lineage>
        <taxon>Eukaryota</taxon>
        <taxon>Fungi</taxon>
        <taxon>Dikarya</taxon>
        <taxon>Ascomycota</taxon>
        <taxon>Pezizomycotina</taxon>
        <taxon>Eurotiomycetes</taxon>
        <taxon>Eurotiomycetidae</taxon>
        <taxon>Eurotiales</taxon>
        <taxon>Aspergillaceae</taxon>
        <taxon>Aspergillus</taxon>
        <taxon>Aspergillus subgen. Circumdati</taxon>
    </lineage>
</organism>
<dbReference type="InterPro" id="IPR029058">
    <property type="entry name" value="AB_hydrolase_fold"/>
</dbReference>
<reference evidence="4" key="1">
    <citation type="submission" date="2019-04" db="EMBL/GenBank/DDBJ databases">
        <title>Friends and foes A comparative genomics studyof 23 Aspergillus species from section Flavi.</title>
        <authorList>
            <consortium name="DOE Joint Genome Institute"/>
            <person name="Kjaerbolling I."/>
            <person name="Vesth T."/>
            <person name="Frisvad J.C."/>
            <person name="Nybo J.L."/>
            <person name="Theobald S."/>
            <person name="Kildgaard S."/>
            <person name="Isbrandt T."/>
            <person name="Kuo A."/>
            <person name="Sato A."/>
            <person name="Lyhne E.K."/>
            <person name="Kogle M.E."/>
            <person name="Wiebenga A."/>
            <person name="Kun R.S."/>
            <person name="Lubbers R.J."/>
            <person name="Makela M.R."/>
            <person name="Barry K."/>
            <person name="Chovatia M."/>
            <person name="Clum A."/>
            <person name="Daum C."/>
            <person name="Haridas S."/>
            <person name="He G."/>
            <person name="LaButti K."/>
            <person name="Lipzen A."/>
            <person name="Mondo S."/>
            <person name="Riley R."/>
            <person name="Salamov A."/>
            <person name="Simmons B.A."/>
            <person name="Magnuson J.K."/>
            <person name="Henrissat B."/>
            <person name="Mortensen U.H."/>
            <person name="Larsen T.O."/>
            <person name="Devries R.P."/>
            <person name="Grigoriev I.V."/>
            <person name="Machida M."/>
            <person name="Baker S.E."/>
            <person name="Andersen M.R."/>
        </authorList>
    </citation>
    <scope>NUCLEOTIDE SEQUENCE [LARGE SCALE GENOMIC DNA]</scope>
    <source>
        <strain evidence="4">IBT 14317</strain>
    </source>
</reference>
<dbReference type="Proteomes" id="UP000326877">
    <property type="component" value="Unassembled WGS sequence"/>
</dbReference>
<dbReference type="SMART" id="SM00248">
    <property type="entry name" value="ANK"/>
    <property type="match status" value="3"/>
</dbReference>
<keyword evidence="1" id="KW-0677">Repeat</keyword>
<dbReference type="SUPFAM" id="SSF48403">
    <property type="entry name" value="Ankyrin repeat"/>
    <property type="match status" value="1"/>
</dbReference>
<evidence type="ECO:0000313" key="4">
    <source>
        <dbReference type="EMBL" id="KAE8389309.1"/>
    </source>
</evidence>
<dbReference type="PANTHER" id="PTHR24173:SF74">
    <property type="entry name" value="ANKYRIN REPEAT DOMAIN-CONTAINING PROTEIN 16"/>
    <property type="match status" value="1"/>
</dbReference>
<gene>
    <name evidence="4" type="ORF">BDV23DRAFT_184552</name>
</gene>
<evidence type="ECO:0000256" key="1">
    <source>
        <dbReference type="ARBA" id="ARBA00022737"/>
    </source>
</evidence>
<dbReference type="SUPFAM" id="SSF53474">
    <property type="entry name" value="alpha/beta-Hydrolases"/>
    <property type="match status" value="1"/>
</dbReference>
<name>A0A5N7C5J0_PETAA</name>
<dbReference type="Pfam" id="PF12796">
    <property type="entry name" value="Ank_2"/>
    <property type="match status" value="1"/>
</dbReference>
<protein>
    <submittedName>
        <fullName evidence="4">Ankyrin repeat-containing domain protein</fullName>
    </submittedName>
</protein>
<dbReference type="Gene3D" id="3.40.50.1820">
    <property type="entry name" value="alpha/beta hydrolase"/>
    <property type="match status" value="1"/>
</dbReference>
<dbReference type="PROSITE" id="PS50088">
    <property type="entry name" value="ANK_REPEAT"/>
    <property type="match status" value="1"/>
</dbReference>
<dbReference type="InterPro" id="IPR002110">
    <property type="entry name" value="Ankyrin_rpt"/>
</dbReference>
<dbReference type="Gene3D" id="1.25.40.20">
    <property type="entry name" value="Ankyrin repeat-containing domain"/>
    <property type="match status" value="1"/>
</dbReference>
<sequence>MVEGDDSDDLIPVPAATHWPPPETGELSGLVMNIVLPSAPGSRKFPIMVYIHGGSLLYGGANLPIFDGVNLVTQSIETGMPIKTCSEMAIKAAGTSGSAVGVGRERSTSLHHAVQRDCLLIARLLVANDQLDPSITDHLLRTPLHWAAGNGNLRMVNLLLSRQDVLLNAEDIDGSTPLMLAVIRDHTDVAKRLARASRRNRQSEWS</sequence>
<dbReference type="PROSITE" id="PS50297">
    <property type="entry name" value="ANK_REP_REGION"/>
    <property type="match status" value="1"/>
</dbReference>
<proteinExistence type="predicted"/>
<evidence type="ECO:0000256" key="2">
    <source>
        <dbReference type="ARBA" id="ARBA00023043"/>
    </source>
</evidence>
<feature type="repeat" description="ANK" evidence="3">
    <location>
        <begin position="139"/>
        <end position="162"/>
    </location>
</feature>
<dbReference type="EMBL" id="ML735267">
    <property type="protein sequence ID" value="KAE8389309.1"/>
    <property type="molecule type" value="Genomic_DNA"/>
</dbReference>